<proteinExistence type="predicted"/>
<gene>
    <name evidence="2" type="ORF">F3Y22_tig00004072pilonHSYRG00321</name>
</gene>
<evidence type="ECO:0000256" key="1">
    <source>
        <dbReference type="SAM" id="MobiDB-lite"/>
    </source>
</evidence>
<dbReference type="Proteomes" id="UP000436088">
    <property type="component" value="Unassembled WGS sequence"/>
</dbReference>
<dbReference type="AlphaFoldDB" id="A0A6A3CJ93"/>
<reference evidence="2" key="1">
    <citation type="submission" date="2019-09" db="EMBL/GenBank/DDBJ databases">
        <title>Draft genome information of white flower Hibiscus syriacus.</title>
        <authorList>
            <person name="Kim Y.-M."/>
        </authorList>
    </citation>
    <scope>NUCLEOTIDE SEQUENCE [LARGE SCALE GENOMIC DNA]</scope>
    <source>
        <strain evidence="2">YM2019G1</strain>
    </source>
</reference>
<accession>A0A6A3CJ93</accession>
<protein>
    <submittedName>
        <fullName evidence="2">Uncharacterized protein</fullName>
    </submittedName>
</protein>
<keyword evidence="3" id="KW-1185">Reference proteome</keyword>
<comment type="caution">
    <text evidence="2">The sequence shown here is derived from an EMBL/GenBank/DDBJ whole genome shotgun (WGS) entry which is preliminary data.</text>
</comment>
<evidence type="ECO:0000313" key="3">
    <source>
        <dbReference type="Proteomes" id="UP000436088"/>
    </source>
</evidence>
<feature type="region of interest" description="Disordered" evidence="1">
    <location>
        <begin position="113"/>
        <end position="133"/>
    </location>
</feature>
<name>A0A6A3CJ93_HIBSY</name>
<dbReference type="EMBL" id="VEPZ02000247">
    <property type="protein sequence ID" value="KAE8728846.1"/>
    <property type="molecule type" value="Genomic_DNA"/>
</dbReference>
<sequence length="133" mass="15481">MVTHTCGYSWHAKGRGFTYVLRDIWTVYLCSSGHMDCLPMFFGTNGLFTYVLRDIWTDYLGLESKKKSKEEQDRSVLLTECQIRREATSKPPLPLDPPVSHVNLEETAKKEKQRIEQRLIDKPPSLFRRGSSW</sequence>
<organism evidence="2 3">
    <name type="scientific">Hibiscus syriacus</name>
    <name type="common">Rose of Sharon</name>
    <dbReference type="NCBI Taxonomy" id="106335"/>
    <lineage>
        <taxon>Eukaryota</taxon>
        <taxon>Viridiplantae</taxon>
        <taxon>Streptophyta</taxon>
        <taxon>Embryophyta</taxon>
        <taxon>Tracheophyta</taxon>
        <taxon>Spermatophyta</taxon>
        <taxon>Magnoliopsida</taxon>
        <taxon>eudicotyledons</taxon>
        <taxon>Gunneridae</taxon>
        <taxon>Pentapetalae</taxon>
        <taxon>rosids</taxon>
        <taxon>malvids</taxon>
        <taxon>Malvales</taxon>
        <taxon>Malvaceae</taxon>
        <taxon>Malvoideae</taxon>
        <taxon>Hibiscus</taxon>
    </lineage>
</organism>
<evidence type="ECO:0000313" key="2">
    <source>
        <dbReference type="EMBL" id="KAE8728846.1"/>
    </source>
</evidence>